<dbReference type="InterPro" id="IPR025337">
    <property type="entry name" value="Questin_oxidase-like"/>
</dbReference>
<keyword evidence="1" id="KW-0560">Oxidoreductase</keyword>
<dbReference type="RefSeq" id="XP_033587262.1">
    <property type="nucleotide sequence ID" value="XM_033737536.1"/>
</dbReference>
<name>A0A6A6PL02_9PEZI</name>
<dbReference type="Proteomes" id="UP000799767">
    <property type="component" value="Unassembled WGS sequence"/>
</dbReference>
<evidence type="ECO:0000313" key="2">
    <source>
        <dbReference type="EMBL" id="KAF2480692.1"/>
    </source>
</evidence>
<dbReference type="OrthoDB" id="10004862at2759"/>
<dbReference type="GO" id="GO:0016491">
    <property type="term" value="F:oxidoreductase activity"/>
    <property type="evidence" value="ECO:0007669"/>
    <property type="project" value="UniProtKB-KW"/>
</dbReference>
<dbReference type="AlphaFoldDB" id="A0A6A6PL02"/>
<proteinExistence type="predicted"/>
<dbReference type="EMBL" id="MU001639">
    <property type="protein sequence ID" value="KAF2480692.1"/>
    <property type="molecule type" value="Genomic_DNA"/>
</dbReference>
<dbReference type="PANTHER" id="PTHR35870">
    <property type="entry name" value="PROTEIN, PUTATIVE (AFU_ORTHOLOGUE AFUA_5G03330)-RELATED"/>
    <property type="match status" value="1"/>
</dbReference>
<organism evidence="2 3">
    <name type="scientific">Neohortaea acidophila</name>
    <dbReference type="NCBI Taxonomy" id="245834"/>
    <lineage>
        <taxon>Eukaryota</taxon>
        <taxon>Fungi</taxon>
        <taxon>Dikarya</taxon>
        <taxon>Ascomycota</taxon>
        <taxon>Pezizomycotina</taxon>
        <taxon>Dothideomycetes</taxon>
        <taxon>Dothideomycetidae</taxon>
        <taxon>Mycosphaerellales</taxon>
        <taxon>Teratosphaeriaceae</taxon>
        <taxon>Neohortaea</taxon>
    </lineage>
</organism>
<reference evidence="2" key="1">
    <citation type="journal article" date="2020" name="Stud. Mycol.">
        <title>101 Dothideomycetes genomes: a test case for predicting lifestyles and emergence of pathogens.</title>
        <authorList>
            <person name="Haridas S."/>
            <person name="Albert R."/>
            <person name="Binder M."/>
            <person name="Bloem J."/>
            <person name="Labutti K."/>
            <person name="Salamov A."/>
            <person name="Andreopoulos B."/>
            <person name="Baker S."/>
            <person name="Barry K."/>
            <person name="Bills G."/>
            <person name="Bluhm B."/>
            <person name="Cannon C."/>
            <person name="Castanera R."/>
            <person name="Culley D."/>
            <person name="Daum C."/>
            <person name="Ezra D."/>
            <person name="Gonzalez J."/>
            <person name="Henrissat B."/>
            <person name="Kuo A."/>
            <person name="Liang C."/>
            <person name="Lipzen A."/>
            <person name="Lutzoni F."/>
            <person name="Magnuson J."/>
            <person name="Mondo S."/>
            <person name="Nolan M."/>
            <person name="Ohm R."/>
            <person name="Pangilinan J."/>
            <person name="Park H.-J."/>
            <person name="Ramirez L."/>
            <person name="Alfaro M."/>
            <person name="Sun H."/>
            <person name="Tritt A."/>
            <person name="Yoshinaga Y."/>
            <person name="Zwiers L.-H."/>
            <person name="Turgeon B."/>
            <person name="Goodwin S."/>
            <person name="Spatafora J."/>
            <person name="Crous P."/>
            <person name="Grigoriev I."/>
        </authorList>
    </citation>
    <scope>NUCLEOTIDE SEQUENCE</scope>
    <source>
        <strain evidence="2">CBS 113389</strain>
    </source>
</reference>
<dbReference type="PANTHER" id="PTHR35870:SF1">
    <property type="entry name" value="PROTEIN, PUTATIVE (AFU_ORTHOLOGUE AFUA_5G03330)-RELATED"/>
    <property type="match status" value="1"/>
</dbReference>
<dbReference type="GeneID" id="54478538"/>
<evidence type="ECO:0000313" key="3">
    <source>
        <dbReference type="Proteomes" id="UP000799767"/>
    </source>
</evidence>
<gene>
    <name evidence="2" type="ORF">BDY17DRAFT_326573</name>
</gene>
<evidence type="ECO:0000256" key="1">
    <source>
        <dbReference type="ARBA" id="ARBA00023002"/>
    </source>
</evidence>
<accession>A0A6A6PL02</accession>
<sequence>MATASKVQLSTDNQPEYYRSGISKEQAHKVSELLQHNHDNYHIFFHPDGLHNHVVHHQLAIWALNASPQTLQKAYDKDKQSQRPKGEVDHAVLEHITNDPSTFTKHLGVRDRYHTFLHFFRNEIHQHGWQDVLQKFVFAGDERADDMLARMYGGFLHPIIHLGYGIEFAQPAIIAEALAQAACHEAWIADFLLPADKKASELRSKTPSKSIADLLDEIHDDDKLKVAAHWEDGNKIRDGIIPRAGAEMIDYAAQFHVRTDELEEKTAEMTNAVCLYTAGAQHPPNIVMYDFYFMHCVNASIFFSAFLKQTWLSDANKARLLEWKVRMDLAMFASRRCPDMRLDEIRSYQPKQPSGWEEIADRVCQFYDDGHAAKLVRALAHGQKICAPYEDKAHFRVKYDDWLQMGHMAIDSVENTRRFQDMPTWIRSAGFEEAWEKIPLRAQL</sequence>
<keyword evidence="3" id="KW-1185">Reference proteome</keyword>
<dbReference type="Pfam" id="PF14027">
    <property type="entry name" value="Questin_oxidase"/>
    <property type="match status" value="1"/>
</dbReference>
<evidence type="ECO:0008006" key="4">
    <source>
        <dbReference type="Google" id="ProtNLM"/>
    </source>
</evidence>
<protein>
    <recommendedName>
        <fullName evidence="4">HypA-like protein</fullName>
    </recommendedName>
</protein>